<dbReference type="InterPro" id="IPR050638">
    <property type="entry name" value="AA-Vitamin_Transporters"/>
</dbReference>
<feature type="domain" description="EamA" evidence="7">
    <location>
        <begin position="69"/>
        <end position="199"/>
    </location>
</feature>
<feature type="transmembrane region" description="Helical" evidence="6">
    <location>
        <begin position="183"/>
        <end position="200"/>
    </location>
</feature>
<accession>A0A1M7MLR1</accession>
<name>A0A1M7MLR1_9GAMM</name>
<keyword evidence="4 6" id="KW-1133">Transmembrane helix</keyword>
<feature type="transmembrane region" description="Helical" evidence="6">
    <location>
        <begin position="95"/>
        <end position="115"/>
    </location>
</feature>
<evidence type="ECO:0000313" key="9">
    <source>
        <dbReference type="Proteomes" id="UP000184123"/>
    </source>
</evidence>
<dbReference type="InterPro" id="IPR037185">
    <property type="entry name" value="EmrE-like"/>
</dbReference>
<feature type="transmembrane region" description="Helical" evidence="6">
    <location>
        <begin position="303"/>
        <end position="323"/>
    </location>
</feature>
<dbReference type="PANTHER" id="PTHR32322">
    <property type="entry name" value="INNER MEMBRANE TRANSPORTER"/>
    <property type="match status" value="1"/>
</dbReference>
<gene>
    <name evidence="8" type="ORF">SAMN05660971_04262</name>
</gene>
<feature type="transmembrane region" description="Helical" evidence="6">
    <location>
        <begin position="151"/>
        <end position="171"/>
    </location>
</feature>
<evidence type="ECO:0000256" key="4">
    <source>
        <dbReference type="ARBA" id="ARBA00022989"/>
    </source>
</evidence>
<sequence>MSFQEQRRGGTASPSTGLCSNVGVVPEDAPPTSMWVGYIRSRRINALPTSMWVAYHIYDEKEFGMPTGLAYLIVVLVWASTPLAIKWSAEGGAPVGSVMLRMATALVVGGFLLLLLRRRPRFDRRALLSYAAAVPGVFGAMALSYQASQYLPSGMLSVMFGMAPLISGLILQALPGATRLRRWHWLGCALGVAGLGVVFLDSLGVQGSAQQLALVMMLLAVTLFSGSGIAVQRVAAGLDPLTQTVGALALSMPCFLVLWLSSGESLSIPLTHRGLWSVIYLALFGSVVGFLCYYLILSRLHAATVALVTLITPVLAMTLGMLLNQEAPSPSMLVGAVLILIALGCYLFGDRLTRRKARQAALAEDSTEVSS</sequence>
<evidence type="ECO:0000313" key="8">
    <source>
        <dbReference type="EMBL" id="SHM91809.1"/>
    </source>
</evidence>
<keyword evidence="3 6" id="KW-0812">Transmembrane</keyword>
<dbReference type="EMBL" id="FRCA01000018">
    <property type="protein sequence ID" value="SHM91809.1"/>
    <property type="molecule type" value="Genomic_DNA"/>
</dbReference>
<evidence type="ECO:0000256" key="2">
    <source>
        <dbReference type="ARBA" id="ARBA00007362"/>
    </source>
</evidence>
<feature type="transmembrane region" description="Helical" evidence="6">
    <location>
        <begin position="243"/>
        <end position="262"/>
    </location>
</feature>
<feature type="domain" description="EamA" evidence="7">
    <location>
        <begin position="213"/>
        <end position="343"/>
    </location>
</feature>
<dbReference type="PANTHER" id="PTHR32322:SF2">
    <property type="entry name" value="EAMA DOMAIN-CONTAINING PROTEIN"/>
    <property type="match status" value="1"/>
</dbReference>
<dbReference type="Pfam" id="PF00892">
    <property type="entry name" value="EamA"/>
    <property type="match status" value="2"/>
</dbReference>
<evidence type="ECO:0000256" key="3">
    <source>
        <dbReference type="ARBA" id="ARBA00022692"/>
    </source>
</evidence>
<reference evidence="8 9" key="1">
    <citation type="submission" date="2016-11" db="EMBL/GenBank/DDBJ databases">
        <authorList>
            <person name="Jaros S."/>
            <person name="Januszkiewicz K."/>
            <person name="Wedrychowicz H."/>
        </authorList>
    </citation>
    <scope>NUCLEOTIDE SEQUENCE [LARGE SCALE GENOMIC DNA]</scope>
    <source>
        <strain evidence="8 9">DSM 4740</strain>
    </source>
</reference>
<dbReference type="SUPFAM" id="SSF103481">
    <property type="entry name" value="Multidrug resistance efflux transporter EmrE"/>
    <property type="match status" value="2"/>
</dbReference>
<dbReference type="AlphaFoldDB" id="A0A1M7MLR1"/>
<feature type="transmembrane region" description="Helical" evidence="6">
    <location>
        <begin position="274"/>
        <end position="296"/>
    </location>
</feature>
<feature type="transmembrane region" description="Helical" evidence="6">
    <location>
        <begin position="127"/>
        <end position="145"/>
    </location>
</feature>
<organism evidence="8 9">
    <name type="scientific">Halomonas cupida</name>
    <dbReference type="NCBI Taxonomy" id="44933"/>
    <lineage>
        <taxon>Bacteria</taxon>
        <taxon>Pseudomonadati</taxon>
        <taxon>Pseudomonadota</taxon>
        <taxon>Gammaproteobacteria</taxon>
        <taxon>Oceanospirillales</taxon>
        <taxon>Halomonadaceae</taxon>
        <taxon>Halomonas</taxon>
    </lineage>
</organism>
<feature type="transmembrane region" description="Helical" evidence="6">
    <location>
        <begin position="69"/>
        <end position="89"/>
    </location>
</feature>
<dbReference type="GO" id="GO:0016020">
    <property type="term" value="C:membrane"/>
    <property type="evidence" value="ECO:0007669"/>
    <property type="project" value="UniProtKB-SubCell"/>
</dbReference>
<dbReference type="Proteomes" id="UP000184123">
    <property type="component" value="Unassembled WGS sequence"/>
</dbReference>
<evidence type="ECO:0000259" key="7">
    <source>
        <dbReference type="Pfam" id="PF00892"/>
    </source>
</evidence>
<feature type="transmembrane region" description="Helical" evidence="6">
    <location>
        <begin position="329"/>
        <end position="349"/>
    </location>
</feature>
<evidence type="ECO:0000256" key="6">
    <source>
        <dbReference type="SAM" id="Phobius"/>
    </source>
</evidence>
<evidence type="ECO:0000256" key="5">
    <source>
        <dbReference type="ARBA" id="ARBA00023136"/>
    </source>
</evidence>
<proteinExistence type="inferred from homology"/>
<feature type="transmembrane region" description="Helical" evidence="6">
    <location>
        <begin position="212"/>
        <end position="231"/>
    </location>
</feature>
<keyword evidence="5 6" id="KW-0472">Membrane</keyword>
<dbReference type="InterPro" id="IPR000620">
    <property type="entry name" value="EamA_dom"/>
</dbReference>
<comment type="similarity">
    <text evidence="2">Belongs to the EamA transporter family.</text>
</comment>
<comment type="subcellular location">
    <subcellularLocation>
        <location evidence="1">Membrane</location>
        <topology evidence="1">Multi-pass membrane protein</topology>
    </subcellularLocation>
</comment>
<evidence type="ECO:0000256" key="1">
    <source>
        <dbReference type="ARBA" id="ARBA00004141"/>
    </source>
</evidence>
<protein>
    <submittedName>
        <fullName evidence="8">Permease of the drug/metabolite transporter (DMT) superfamily</fullName>
    </submittedName>
</protein>